<feature type="region of interest" description="Disordered" evidence="1">
    <location>
        <begin position="147"/>
        <end position="193"/>
    </location>
</feature>
<reference evidence="3 4" key="1">
    <citation type="submission" date="2014-11" db="EMBL/GenBank/DDBJ databases">
        <authorList>
            <person name="Zhu J."/>
            <person name="Qi W."/>
            <person name="Song R."/>
        </authorList>
    </citation>
    <scope>NUCLEOTIDE SEQUENCE [LARGE SCALE GENOMIC DNA]</scope>
</reference>
<name>A0A0G4G0H4_VITBC</name>
<evidence type="ECO:0000256" key="2">
    <source>
        <dbReference type="SAM" id="SignalP"/>
    </source>
</evidence>
<proteinExistence type="predicted"/>
<dbReference type="EMBL" id="CDMY01000539">
    <property type="protein sequence ID" value="CEM21259.1"/>
    <property type="molecule type" value="Genomic_DNA"/>
</dbReference>
<dbReference type="Proteomes" id="UP000041254">
    <property type="component" value="Unassembled WGS sequence"/>
</dbReference>
<accession>A0A0G4G0H4</accession>
<dbReference type="VEuPathDB" id="CryptoDB:Vbra_9579"/>
<dbReference type="InParanoid" id="A0A0G4G0H4"/>
<evidence type="ECO:0008006" key="5">
    <source>
        <dbReference type="Google" id="ProtNLM"/>
    </source>
</evidence>
<protein>
    <recommendedName>
        <fullName evidence="5">CS domain-containing protein</fullName>
    </recommendedName>
</protein>
<feature type="compositionally biased region" description="Low complexity" evidence="1">
    <location>
        <begin position="159"/>
        <end position="183"/>
    </location>
</feature>
<feature type="chain" id="PRO_5005189346" description="CS domain-containing protein" evidence="2">
    <location>
        <begin position="25"/>
        <end position="211"/>
    </location>
</feature>
<keyword evidence="2" id="KW-0732">Signal</keyword>
<evidence type="ECO:0000256" key="1">
    <source>
        <dbReference type="SAM" id="MobiDB-lite"/>
    </source>
</evidence>
<gene>
    <name evidence="3" type="ORF">Vbra_9579</name>
</gene>
<dbReference type="AlphaFoldDB" id="A0A0G4G0H4"/>
<sequence length="211" mass="22750">MRCEVMVSVLLVLCVCLAPHVAHGGLLRHRHAHKRPPPIDTAESAMNSHAYVESESGQDTYTIYFANEPTSVIANDISAEIIDDPVLKVTAGPYDWHLKLIHELPSLRRVIPEIEWERLDSHTWRVRVSVPVKLFSEKEVEAAKQALGQLPPPPPAPPAEAATPIPGGPQPAATAAVAVSAPAAGPPQPTIAAPVVKAKRRKVAAYATYDD</sequence>
<evidence type="ECO:0000313" key="3">
    <source>
        <dbReference type="EMBL" id="CEM21259.1"/>
    </source>
</evidence>
<evidence type="ECO:0000313" key="4">
    <source>
        <dbReference type="Proteomes" id="UP000041254"/>
    </source>
</evidence>
<keyword evidence="4" id="KW-1185">Reference proteome</keyword>
<organism evidence="3 4">
    <name type="scientific">Vitrella brassicaformis (strain CCMP3155)</name>
    <dbReference type="NCBI Taxonomy" id="1169540"/>
    <lineage>
        <taxon>Eukaryota</taxon>
        <taxon>Sar</taxon>
        <taxon>Alveolata</taxon>
        <taxon>Colpodellida</taxon>
        <taxon>Vitrellaceae</taxon>
        <taxon>Vitrella</taxon>
    </lineage>
</organism>
<feature type="signal peptide" evidence="2">
    <location>
        <begin position="1"/>
        <end position="24"/>
    </location>
</feature>
<dbReference type="OMA" id="HAYVESE"/>